<dbReference type="InterPro" id="IPR013848">
    <property type="entry name" value="Methylthiotransferase_N"/>
</dbReference>
<evidence type="ECO:0000256" key="4">
    <source>
        <dbReference type="ARBA" id="ARBA00022691"/>
    </source>
</evidence>
<evidence type="ECO:0000256" key="1">
    <source>
        <dbReference type="ARBA" id="ARBA00001966"/>
    </source>
</evidence>
<comment type="cofactor">
    <cofactor evidence="1">
        <name>[4Fe-4S] cluster</name>
        <dbReference type="ChEBI" id="CHEBI:49883"/>
    </cofactor>
</comment>
<dbReference type="GO" id="GO:0035598">
    <property type="term" value="F:tRNA (N(6)-L-threonylcarbamoyladenosine(37)-C(2))-methylthiotransferase activity"/>
    <property type="evidence" value="ECO:0007669"/>
    <property type="project" value="TreeGrafter"/>
</dbReference>
<dbReference type="CDD" id="cd01335">
    <property type="entry name" value="Radical_SAM"/>
    <property type="match status" value="1"/>
</dbReference>
<dbReference type="GO" id="GO:0051539">
    <property type="term" value="F:4 iron, 4 sulfur cluster binding"/>
    <property type="evidence" value="ECO:0007669"/>
    <property type="project" value="UniProtKB-KW"/>
</dbReference>
<feature type="domain" description="MTTase N-terminal" evidence="8">
    <location>
        <begin position="5"/>
        <end position="125"/>
    </location>
</feature>
<dbReference type="PROSITE" id="PS51918">
    <property type="entry name" value="RADICAL_SAM"/>
    <property type="match status" value="1"/>
</dbReference>
<dbReference type="InterPro" id="IPR023404">
    <property type="entry name" value="rSAM_horseshoe"/>
</dbReference>
<accession>A0A7T3RBY1</accession>
<reference evidence="10 11" key="1">
    <citation type="submission" date="2020-11" db="EMBL/GenBank/DDBJ databases">
        <title>Treponema Peruensis nv. sp., first commensal Treponema isolated from human feces.</title>
        <authorList>
            <person name="Belkhou C."/>
            <person name="Raes J."/>
        </authorList>
    </citation>
    <scope>NUCLEOTIDE SEQUENCE [LARGE SCALE GENOMIC DNA]</scope>
    <source>
        <strain evidence="10 11">RCC2812</strain>
    </source>
</reference>
<dbReference type="PROSITE" id="PS51449">
    <property type="entry name" value="MTTASE_N"/>
    <property type="match status" value="1"/>
</dbReference>
<dbReference type="NCBIfam" id="TIGR01579">
    <property type="entry name" value="MiaB-like-C"/>
    <property type="match status" value="1"/>
</dbReference>
<protein>
    <submittedName>
        <fullName evidence="10">tRNA (N(6)-L-threonylcarbamoyladenosine(37)-C(2))-methylthiotransferase MtaB</fullName>
    </submittedName>
</protein>
<dbReference type="RefSeq" id="WP_198442086.1">
    <property type="nucleotide sequence ID" value="NZ_CBCSHE010000001.1"/>
</dbReference>
<keyword evidence="4" id="KW-0949">S-adenosyl-L-methionine</keyword>
<evidence type="ECO:0000313" key="10">
    <source>
        <dbReference type="EMBL" id="QQA00288.1"/>
    </source>
</evidence>
<dbReference type="AlphaFoldDB" id="A0A7T3RBY1"/>
<proteinExistence type="predicted"/>
<dbReference type="InterPro" id="IPR005839">
    <property type="entry name" value="Methylthiotransferase"/>
</dbReference>
<dbReference type="PROSITE" id="PS01278">
    <property type="entry name" value="MTTASE_RADICAL"/>
    <property type="match status" value="1"/>
</dbReference>
<dbReference type="InterPro" id="IPR006467">
    <property type="entry name" value="MiaB-like_bact"/>
</dbReference>
<dbReference type="SFLD" id="SFLDS00029">
    <property type="entry name" value="Radical_SAM"/>
    <property type="match status" value="1"/>
</dbReference>
<gene>
    <name evidence="10" type="primary">mtaB</name>
    <name evidence="10" type="ORF">IWA51_08375</name>
</gene>
<evidence type="ECO:0000256" key="7">
    <source>
        <dbReference type="ARBA" id="ARBA00023014"/>
    </source>
</evidence>
<evidence type="ECO:0000313" key="11">
    <source>
        <dbReference type="Proteomes" id="UP000595224"/>
    </source>
</evidence>
<keyword evidence="3 10" id="KW-0808">Transferase</keyword>
<keyword evidence="2" id="KW-0004">4Fe-4S</keyword>
<dbReference type="KEGG" id="tper:IWA51_08375"/>
<keyword evidence="6" id="KW-0408">Iron</keyword>
<dbReference type="SMART" id="SM00729">
    <property type="entry name" value="Elp3"/>
    <property type="match status" value="1"/>
</dbReference>
<dbReference type="SUPFAM" id="SSF102114">
    <property type="entry name" value="Radical SAM enzymes"/>
    <property type="match status" value="1"/>
</dbReference>
<evidence type="ECO:0000259" key="9">
    <source>
        <dbReference type="PROSITE" id="PS51918"/>
    </source>
</evidence>
<dbReference type="PANTHER" id="PTHR11918">
    <property type="entry name" value="RADICAL SAM PROTEINS"/>
    <property type="match status" value="1"/>
</dbReference>
<dbReference type="Proteomes" id="UP000595224">
    <property type="component" value="Chromosome"/>
</dbReference>
<dbReference type="PANTHER" id="PTHR11918:SF45">
    <property type="entry name" value="THREONYLCARBAMOYLADENOSINE TRNA METHYLTHIOTRANSFERASE"/>
    <property type="match status" value="1"/>
</dbReference>
<dbReference type="SFLD" id="SFLDG01082">
    <property type="entry name" value="B12-binding_domain_containing"/>
    <property type="match status" value="1"/>
</dbReference>
<evidence type="ECO:0000256" key="2">
    <source>
        <dbReference type="ARBA" id="ARBA00022485"/>
    </source>
</evidence>
<sequence length="479" mass="52054">MKATLKVHFETLGCRLNQDESEGAARAFCNAGFVTDMESCTARSLPDSSVALAVINTCTVTGKAEQKARRIIRLVLDKCPAAVVIVTGCYAELEGNAITQICPERICILPGQKKSVLKDIALAMAAGSASGTDGRLSLAKIDSIIKASSSEKKDAFVLYTPVFEKHSRASIKIQDGCNNSCTFCRIHLARGTSVSLDAQTVLERIKTMEDTGVREAVFTGVNLSQYAGDFNGTKLSFGSLLELLLKETSSIKFRVSSFYPQHITPALCSILSSDRVQPSFHLSIQSGSDRILNLMSRPYDRDSVLKAVELLRKAKNNPFISCDIIAGFPSETGEDFALTQSLCSAAQFSWIHAFPFSARPGTKAYSMKPQIPERIKGERVKWLFEKAVEGKTAYISSFKGKILPAIVENSRSLRLSSPSAANFVRVNAVTENFLHVECLVPSKGFIPAPGTEVNVRIDSVLEDSIRSGREVECSGTLVL</sequence>
<dbReference type="InterPro" id="IPR007197">
    <property type="entry name" value="rSAM"/>
</dbReference>
<dbReference type="Pfam" id="PF00919">
    <property type="entry name" value="UPF0004"/>
    <property type="match status" value="1"/>
</dbReference>
<organism evidence="10 11">
    <name type="scientific">Treponema peruense</name>
    <dbReference type="NCBI Taxonomy" id="2787628"/>
    <lineage>
        <taxon>Bacteria</taxon>
        <taxon>Pseudomonadati</taxon>
        <taxon>Spirochaetota</taxon>
        <taxon>Spirochaetia</taxon>
        <taxon>Spirochaetales</taxon>
        <taxon>Treponemataceae</taxon>
        <taxon>Treponema</taxon>
    </lineage>
</organism>
<dbReference type="Gene3D" id="3.80.30.20">
    <property type="entry name" value="tm_1862 like domain"/>
    <property type="match status" value="1"/>
</dbReference>
<name>A0A7T3RBY1_9SPIR</name>
<evidence type="ECO:0000256" key="5">
    <source>
        <dbReference type="ARBA" id="ARBA00022723"/>
    </source>
</evidence>
<dbReference type="EMBL" id="CP064936">
    <property type="protein sequence ID" value="QQA00288.1"/>
    <property type="molecule type" value="Genomic_DNA"/>
</dbReference>
<evidence type="ECO:0000256" key="6">
    <source>
        <dbReference type="ARBA" id="ARBA00023004"/>
    </source>
</evidence>
<keyword evidence="11" id="KW-1185">Reference proteome</keyword>
<dbReference type="Pfam" id="PF04055">
    <property type="entry name" value="Radical_SAM"/>
    <property type="match status" value="1"/>
</dbReference>
<dbReference type="GO" id="GO:0046872">
    <property type="term" value="F:metal ion binding"/>
    <property type="evidence" value="ECO:0007669"/>
    <property type="project" value="UniProtKB-KW"/>
</dbReference>
<dbReference type="InterPro" id="IPR058240">
    <property type="entry name" value="rSAM_sf"/>
</dbReference>
<dbReference type="InterPro" id="IPR020612">
    <property type="entry name" value="Methylthiotransferase_CS"/>
</dbReference>
<evidence type="ECO:0000259" key="8">
    <source>
        <dbReference type="PROSITE" id="PS51449"/>
    </source>
</evidence>
<feature type="domain" description="Radical SAM core" evidence="9">
    <location>
        <begin position="163"/>
        <end position="393"/>
    </location>
</feature>
<dbReference type="NCBIfam" id="TIGR00089">
    <property type="entry name" value="MiaB/RimO family radical SAM methylthiotransferase"/>
    <property type="match status" value="1"/>
</dbReference>
<dbReference type="InterPro" id="IPR006638">
    <property type="entry name" value="Elp3/MiaA/NifB-like_rSAM"/>
</dbReference>
<dbReference type="InterPro" id="IPR038135">
    <property type="entry name" value="Methylthiotransferase_N_sf"/>
</dbReference>
<evidence type="ECO:0000256" key="3">
    <source>
        <dbReference type="ARBA" id="ARBA00022679"/>
    </source>
</evidence>
<keyword evidence="7" id="KW-0411">Iron-sulfur</keyword>
<dbReference type="Gene3D" id="3.40.50.12160">
    <property type="entry name" value="Methylthiotransferase, N-terminal domain"/>
    <property type="match status" value="1"/>
</dbReference>
<keyword evidence="5" id="KW-0479">Metal-binding</keyword>